<dbReference type="AlphaFoldDB" id="K1VUT2"/>
<comment type="caution">
    <text evidence="3">The sequence shown here is derived from an EMBL/GenBank/DDBJ whole genome shotgun (WGS) entry which is preliminary data.</text>
</comment>
<dbReference type="Proteomes" id="UP000006757">
    <property type="component" value="Unassembled WGS sequence"/>
</dbReference>
<feature type="transmembrane region" description="Helical" evidence="2">
    <location>
        <begin position="395"/>
        <end position="416"/>
    </location>
</feature>
<reference evidence="3 4" key="1">
    <citation type="journal article" date="2012" name="Eukaryot. Cell">
        <title>Genome sequence of the Trichosporon asahii environmental strain CBS 8904.</title>
        <authorList>
            <person name="Yang R.Y."/>
            <person name="Li H.T."/>
            <person name="Zhu H."/>
            <person name="Zhou G.P."/>
            <person name="Wang M."/>
            <person name="Wang L."/>
        </authorList>
    </citation>
    <scope>NUCLEOTIDE SEQUENCE [LARGE SCALE GENOMIC DNA]</scope>
    <source>
        <strain evidence="3 4">CBS 8904</strain>
    </source>
</reference>
<name>K1VUT2_TRIAC</name>
<dbReference type="EMBL" id="AMBO01000229">
    <property type="protein sequence ID" value="EKD04261.1"/>
    <property type="molecule type" value="Genomic_DNA"/>
</dbReference>
<evidence type="ECO:0000313" key="3">
    <source>
        <dbReference type="EMBL" id="EKD04261.1"/>
    </source>
</evidence>
<feature type="transmembrane region" description="Helical" evidence="2">
    <location>
        <begin position="253"/>
        <end position="273"/>
    </location>
</feature>
<dbReference type="HOGENOM" id="CLU_611373_0_0_1"/>
<evidence type="ECO:0000256" key="1">
    <source>
        <dbReference type="SAM" id="MobiDB-lite"/>
    </source>
</evidence>
<feature type="region of interest" description="Disordered" evidence="1">
    <location>
        <begin position="1"/>
        <end position="69"/>
    </location>
</feature>
<sequence length="448" mass="48469">MLDAQRVSCTQVEHVQPYASREDASEPSCRAKPAPASLDLTRPLRRGSTSSWRMRAGSGPRGFKEEAQVSRVVSLPRPVPGWHSGGWRGTRTLTPSHYPLPTSTVRSACARASPFSPHQAPVSYPTSSDPTLRTFLPGRPLPLLRRRQYNTNKASALSSPLPSSPSTTFLISRTVLFFSLSVPSTSPPAANMPSLKTLMFMRIASLLTAGAFTVACVGLAGKSLKDLHDNRVFLPMGIQGGIDAKDVLGAMGAMLGAAGLGVICPLGVLYPTLPKTKRAGLSKPPGPPRGAGVQSPRAHVTRCSEIGHFISEFIWWKEERGGFLPFRFRFINEIMLGISCIFLLAASIAAAIICGTKSAKIWLNPPMPQAVVDGMLKATGKSVRYRDQKAFPAMIMGWLAFFFLVISLILTIMAGLHYRRVAAERRSSNGSANHHEKFSEAREDAAHA</sequence>
<keyword evidence="2" id="KW-1133">Transmembrane helix</keyword>
<feature type="transmembrane region" description="Helical" evidence="2">
    <location>
        <begin position="200"/>
        <end position="221"/>
    </location>
</feature>
<keyword evidence="4" id="KW-1185">Reference proteome</keyword>
<evidence type="ECO:0000313" key="4">
    <source>
        <dbReference type="Proteomes" id="UP000006757"/>
    </source>
</evidence>
<protein>
    <submittedName>
        <fullName evidence="3">Uncharacterized protein</fullName>
    </submittedName>
</protein>
<gene>
    <name evidence="3" type="ORF">A1Q2_01480</name>
</gene>
<keyword evidence="2" id="KW-0472">Membrane</keyword>
<keyword evidence="2" id="KW-0812">Transmembrane</keyword>
<dbReference type="InParanoid" id="K1VUT2"/>
<accession>K1VUT2</accession>
<feature type="region of interest" description="Disordered" evidence="1">
    <location>
        <begin position="429"/>
        <end position="448"/>
    </location>
</feature>
<organism evidence="3 4">
    <name type="scientific">Trichosporon asahii var. asahii (strain CBS 8904)</name>
    <name type="common">Yeast</name>
    <dbReference type="NCBI Taxonomy" id="1220162"/>
    <lineage>
        <taxon>Eukaryota</taxon>
        <taxon>Fungi</taxon>
        <taxon>Dikarya</taxon>
        <taxon>Basidiomycota</taxon>
        <taxon>Agaricomycotina</taxon>
        <taxon>Tremellomycetes</taxon>
        <taxon>Trichosporonales</taxon>
        <taxon>Trichosporonaceae</taxon>
        <taxon>Trichosporon</taxon>
    </lineage>
</organism>
<evidence type="ECO:0000256" key="2">
    <source>
        <dbReference type="SAM" id="Phobius"/>
    </source>
</evidence>
<proteinExistence type="predicted"/>
<feature type="transmembrane region" description="Helical" evidence="2">
    <location>
        <begin position="334"/>
        <end position="353"/>
    </location>
</feature>
<dbReference type="OrthoDB" id="2590973at2759"/>